<dbReference type="PROSITE" id="PS00786">
    <property type="entry name" value="5_NUCLEOTIDASE_2"/>
    <property type="match status" value="1"/>
</dbReference>
<dbReference type="GO" id="GO:0046872">
    <property type="term" value="F:metal ion binding"/>
    <property type="evidence" value="ECO:0007669"/>
    <property type="project" value="UniProtKB-KW"/>
</dbReference>
<reference evidence="15" key="1">
    <citation type="submission" date="2016-10" db="EMBL/GenBank/DDBJ databases">
        <authorList>
            <person name="Varghese N."/>
            <person name="Submissions S."/>
        </authorList>
    </citation>
    <scope>NUCLEOTIDE SEQUENCE [LARGE SCALE GENOMIC DNA]</scope>
    <source>
        <strain evidence="15">DSM 19181</strain>
    </source>
</reference>
<dbReference type="InterPro" id="IPR029052">
    <property type="entry name" value="Metallo-depent_PP-like"/>
</dbReference>
<dbReference type="Gene3D" id="3.60.21.10">
    <property type="match status" value="1"/>
</dbReference>
<name>A0A1G9A3W5_9LACT</name>
<dbReference type="InterPro" id="IPR004843">
    <property type="entry name" value="Calcineurin-like_PHP"/>
</dbReference>
<organism evidence="14 15">
    <name type="scientific">Alkalibacterium thalassium</name>
    <dbReference type="NCBI Taxonomy" id="426701"/>
    <lineage>
        <taxon>Bacteria</taxon>
        <taxon>Bacillati</taxon>
        <taxon>Bacillota</taxon>
        <taxon>Bacilli</taxon>
        <taxon>Lactobacillales</taxon>
        <taxon>Carnobacteriaceae</taxon>
        <taxon>Alkalibacterium</taxon>
    </lineage>
</organism>
<dbReference type="CDD" id="cd07410">
    <property type="entry name" value="MPP_CpdB_N"/>
    <property type="match status" value="1"/>
</dbReference>
<comment type="cofactor">
    <cofactor evidence="3">
        <name>a divalent metal cation</name>
        <dbReference type="ChEBI" id="CHEBI:60240"/>
    </cofactor>
</comment>
<dbReference type="GO" id="GO:0009166">
    <property type="term" value="P:nucleotide catabolic process"/>
    <property type="evidence" value="ECO:0007669"/>
    <property type="project" value="InterPro"/>
</dbReference>
<dbReference type="PANTHER" id="PTHR11575">
    <property type="entry name" value="5'-NUCLEOTIDASE-RELATED"/>
    <property type="match status" value="1"/>
</dbReference>
<feature type="domain" description="5'-Nucleotidase C-terminal" evidence="13">
    <location>
        <begin position="309"/>
        <end position="479"/>
    </location>
</feature>
<dbReference type="Gene3D" id="3.90.780.10">
    <property type="entry name" value="5'-Nucleotidase, C-terminal domain"/>
    <property type="match status" value="1"/>
</dbReference>
<protein>
    <submittedName>
        <fullName evidence="14">2',3'-cyclic-nucleotide 2'-phosphodiesterase / 3'-nucleotidase</fullName>
    </submittedName>
</protein>
<keyword evidence="9 11" id="KW-0378">Hydrolase</keyword>
<dbReference type="PANTHER" id="PTHR11575:SF6">
    <property type="entry name" value="2',3'-CYCLIC-NUCLEOTIDE 2'-PHOSPHODIESTERASE_3'-NUCLEOTIDASE"/>
    <property type="match status" value="1"/>
</dbReference>
<dbReference type="EMBL" id="FNFK01000018">
    <property type="protein sequence ID" value="SDK21947.1"/>
    <property type="molecule type" value="Genomic_DNA"/>
</dbReference>
<evidence type="ECO:0000256" key="9">
    <source>
        <dbReference type="ARBA" id="ARBA00022801"/>
    </source>
</evidence>
<evidence type="ECO:0000256" key="7">
    <source>
        <dbReference type="ARBA" id="ARBA00022729"/>
    </source>
</evidence>
<evidence type="ECO:0000256" key="2">
    <source>
        <dbReference type="ARBA" id="ARBA00001730"/>
    </source>
</evidence>
<evidence type="ECO:0000259" key="12">
    <source>
        <dbReference type="Pfam" id="PF00149"/>
    </source>
</evidence>
<dbReference type="GO" id="GO:0030288">
    <property type="term" value="C:outer membrane-bounded periplasmic space"/>
    <property type="evidence" value="ECO:0007669"/>
    <property type="project" value="TreeGrafter"/>
</dbReference>
<evidence type="ECO:0000313" key="14">
    <source>
        <dbReference type="EMBL" id="SDK21947.1"/>
    </source>
</evidence>
<dbReference type="AlphaFoldDB" id="A0A1G9A3W5"/>
<dbReference type="GO" id="GO:0000166">
    <property type="term" value="F:nucleotide binding"/>
    <property type="evidence" value="ECO:0007669"/>
    <property type="project" value="UniProtKB-KW"/>
</dbReference>
<feature type="domain" description="Calcineurin-like phosphoesterase" evidence="12">
    <location>
        <begin position="8"/>
        <end position="234"/>
    </location>
</feature>
<proteinExistence type="inferred from homology"/>
<dbReference type="GO" id="GO:0008663">
    <property type="term" value="F:2',3'-cyclic-nucleotide 2'-phosphodiesterase activity"/>
    <property type="evidence" value="ECO:0007669"/>
    <property type="project" value="UniProtKB-EC"/>
</dbReference>
<evidence type="ECO:0000256" key="11">
    <source>
        <dbReference type="RuleBase" id="RU362119"/>
    </source>
</evidence>
<evidence type="ECO:0000256" key="8">
    <source>
        <dbReference type="ARBA" id="ARBA00022741"/>
    </source>
</evidence>
<dbReference type="InterPro" id="IPR041827">
    <property type="entry name" value="CpdB_N"/>
</dbReference>
<dbReference type="RefSeq" id="WP_091266511.1">
    <property type="nucleotide sequence ID" value="NZ_FNFK01000018.1"/>
</dbReference>
<evidence type="ECO:0000256" key="3">
    <source>
        <dbReference type="ARBA" id="ARBA00001968"/>
    </source>
</evidence>
<evidence type="ECO:0000313" key="15">
    <source>
        <dbReference type="Proteomes" id="UP000199433"/>
    </source>
</evidence>
<keyword evidence="8 11" id="KW-0547">Nucleotide-binding</keyword>
<evidence type="ECO:0000259" key="13">
    <source>
        <dbReference type="Pfam" id="PF02872"/>
    </source>
</evidence>
<comment type="subcellular location">
    <subcellularLocation>
        <location evidence="4">Cell envelope</location>
    </subcellularLocation>
</comment>
<dbReference type="GO" id="GO:0008254">
    <property type="term" value="F:3'-nucleotidase activity"/>
    <property type="evidence" value="ECO:0007669"/>
    <property type="project" value="UniProtKB-EC"/>
</dbReference>
<dbReference type="PRINTS" id="PR01607">
    <property type="entry name" value="APYRASEFAMLY"/>
</dbReference>
<evidence type="ECO:0000256" key="10">
    <source>
        <dbReference type="ARBA" id="ARBA00023268"/>
    </source>
</evidence>
<keyword evidence="15" id="KW-1185">Reference proteome</keyword>
<dbReference type="SUPFAM" id="SSF56300">
    <property type="entry name" value="Metallo-dependent phosphatases"/>
    <property type="match status" value="1"/>
</dbReference>
<gene>
    <name evidence="14" type="ORF">SAMN04488098_10181</name>
</gene>
<keyword evidence="6" id="KW-0479">Metal-binding</keyword>
<comment type="catalytic activity">
    <reaction evidence="2">
        <text>a nucleoside 2',3'-cyclic phosphate + H2O = a nucleoside 3'-phosphate + H(+)</text>
        <dbReference type="Rhea" id="RHEA:19621"/>
        <dbReference type="ChEBI" id="CHEBI:15377"/>
        <dbReference type="ChEBI" id="CHEBI:15378"/>
        <dbReference type="ChEBI" id="CHEBI:66949"/>
        <dbReference type="ChEBI" id="CHEBI:66954"/>
        <dbReference type="EC" id="3.1.4.16"/>
    </reaction>
</comment>
<sequence>MKITLFETSDVHGYLFPTDYQSRRHEATYGLFKIASLLKSEREKLNGPSITIENGDLIQGSPFTHYVVKEKKEATVVMEAANACGFDIGVIGNHEFNYGLDYLNSAVRSADYPILSANILNDNGEPAFGQAYKIIEKEGVKIAILGLTTPYIPNWEHPENYEGLTFVSAVESAKKYVPYLKEQADVVVVSYHGGFEKDLETGEETEIQTGENEGYALLHDIEGIDVLLSGHQHRVIAQKVGQTAVVMPGDKGRYLGKVTLDIEEADGQYILIDAIPEVLSTEQVDVDESTAGAFRSVNEEVEAWLDQPIGKVEGDMTISDVEAARRIEHPYVEFVNKVQMYYAECDISGTALFNNQARGFKKEVTMRDVVLNYIYPNTLAVLKVSGKDLKAALERSATYFELDESGDIIVNPSFMTPKPQMYNYDMYEGIEYTIDVAMPQGERIVEFSYEGKDIMPEDSLEIVINQYRAVGGGDYDMFDASKIIREVTIPMNELMGDYFSRFSPIKAEANYNFKVTATK</sequence>
<dbReference type="Pfam" id="PF02872">
    <property type="entry name" value="5_nucleotid_C"/>
    <property type="match status" value="1"/>
</dbReference>
<comment type="catalytic activity">
    <reaction evidence="1">
        <text>a ribonucleoside 3'-phosphate + H2O = a ribonucleoside + phosphate</text>
        <dbReference type="Rhea" id="RHEA:10144"/>
        <dbReference type="ChEBI" id="CHEBI:13197"/>
        <dbReference type="ChEBI" id="CHEBI:15377"/>
        <dbReference type="ChEBI" id="CHEBI:18254"/>
        <dbReference type="ChEBI" id="CHEBI:43474"/>
        <dbReference type="EC" id="3.1.3.6"/>
    </reaction>
</comment>
<dbReference type="InterPro" id="IPR036907">
    <property type="entry name" value="5'-Nucleotdase_C_sf"/>
</dbReference>
<dbReference type="Proteomes" id="UP000199433">
    <property type="component" value="Unassembled WGS sequence"/>
</dbReference>
<dbReference type="STRING" id="426701.SAMN04488098_10181"/>
<evidence type="ECO:0000256" key="5">
    <source>
        <dbReference type="ARBA" id="ARBA00006654"/>
    </source>
</evidence>
<comment type="similarity">
    <text evidence="5 11">Belongs to the 5'-nucleotidase family.</text>
</comment>
<dbReference type="SUPFAM" id="SSF55816">
    <property type="entry name" value="5'-nucleotidase (syn. UDP-sugar hydrolase), C-terminal domain"/>
    <property type="match status" value="1"/>
</dbReference>
<evidence type="ECO:0000256" key="1">
    <source>
        <dbReference type="ARBA" id="ARBA00000527"/>
    </source>
</evidence>
<keyword evidence="10" id="KW-0511">Multifunctional enzyme</keyword>
<evidence type="ECO:0000256" key="4">
    <source>
        <dbReference type="ARBA" id="ARBA00004196"/>
    </source>
</evidence>
<dbReference type="Pfam" id="PF00149">
    <property type="entry name" value="Metallophos"/>
    <property type="match status" value="1"/>
</dbReference>
<dbReference type="InterPro" id="IPR008334">
    <property type="entry name" value="5'-Nucleotdase_C"/>
</dbReference>
<evidence type="ECO:0000256" key="6">
    <source>
        <dbReference type="ARBA" id="ARBA00022723"/>
    </source>
</evidence>
<dbReference type="OrthoDB" id="9801679at2"/>
<keyword evidence="7" id="KW-0732">Signal</keyword>
<dbReference type="InterPro" id="IPR006179">
    <property type="entry name" value="5_nucleotidase/apyrase"/>
</dbReference>
<accession>A0A1G9A3W5</accession>
<dbReference type="InterPro" id="IPR006146">
    <property type="entry name" value="5'-Nucleotdase_CS"/>
</dbReference>